<organism evidence="9 10">
    <name type="scientific">Fragilariopsis cylindrus CCMP1102</name>
    <dbReference type="NCBI Taxonomy" id="635003"/>
    <lineage>
        <taxon>Eukaryota</taxon>
        <taxon>Sar</taxon>
        <taxon>Stramenopiles</taxon>
        <taxon>Ochrophyta</taxon>
        <taxon>Bacillariophyta</taxon>
        <taxon>Bacillariophyceae</taxon>
        <taxon>Bacillariophycidae</taxon>
        <taxon>Bacillariales</taxon>
        <taxon>Bacillariaceae</taxon>
        <taxon>Fragilariopsis</taxon>
    </lineage>
</organism>
<keyword evidence="4" id="KW-0720">Serine protease</keyword>
<evidence type="ECO:0000313" key="10">
    <source>
        <dbReference type="Proteomes" id="UP000095751"/>
    </source>
</evidence>
<dbReference type="InterPro" id="IPR036852">
    <property type="entry name" value="Peptidase_S8/S53_dom_sf"/>
</dbReference>
<comment type="caution">
    <text evidence="7">Lacks conserved residue(s) required for the propagation of feature annotation.</text>
</comment>
<keyword evidence="2" id="KW-0645">Protease</keyword>
<evidence type="ECO:0000256" key="6">
    <source>
        <dbReference type="ARBA" id="ARBA00023619"/>
    </source>
</evidence>
<dbReference type="EC" id="3.4.21.62" evidence="6"/>
<protein>
    <recommendedName>
        <fullName evidence="6">subtilisin</fullName>
        <ecNumber evidence="6">3.4.21.62</ecNumber>
    </recommendedName>
</protein>
<dbReference type="AlphaFoldDB" id="A0A1E7FV17"/>
<sequence>AASDNNQGVVGVAPEAEIFTARVFSTNGQFYSSNIITALQVCKDGGAQVISMSLGGPFSVSYEQQAYKDLYEKFNIITVAASGNTGGSDFLYPAAYEHVISVASVNWYGNRSSFSTRNSKVDVAAPGESILSTWENGSYATVSGTSMACPHVSGVVALM</sequence>
<dbReference type="PROSITE" id="PS00138">
    <property type="entry name" value="SUBTILASE_SER"/>
    <property type="match status" value="1"/>
</dbReference>
<keyword evidence="10" id="KW-1185">Reference proteome</keyword>
<evidence type="ECO:0000256" key="1">
    <source>
        <dbReference type="ARBA" id="ARBA00011073"/>
    </source>
</evidence>
<name>A0A1E7FV17_9STRA</name>
<evidence type="ECO:0000256" key="3">
    <source>
        <dbReference type="ARBA" id="ARBA00022801"/>
    </source>
</evidence>
<feature type="domain" description="Peptidase S8/S53" evidence="8">
    <location>
        <begin position="1"/>
        <end position="159"/>
    </location>
</feature>
<comment type="catalytic activity">
    <reaction evidence="5">
        <text>Hydrolysis of proteins with broad specificity for peptide bonds, and a preference for a large uncharged residue in P1. Hydrolyzes peptide amides.</text>
        <dbReference type="EC" id="3.4.21.62"/>
    </reaction>
</comment>
<dbReference type="KEGG" id="fcy:FRACYDRAFT_153684"/>
<accession>A0A1E7FV17</accession>
<dbReference type="InterPro" id="IPR023828">
    <property type="entry name" value="Peptidase_S8_Ser-AS"/>
</dbReference>
<dbReference type="SUPFAM" id="SSF52743">
    <property type="entry name" value="Subtilisin-like"/>
    <property type="match status" value="1"/>
</dbReference>
<dbReference type="GO" id="GO:0004252">
    <property type="term" value="F:serine-type endopeptidase activity"/>
    <property type="evidence" value="ECO:0007669"/>
    <property type="project" value="UniProtKB-EC"/>
</dbReference>
<comment type="similarity">
    <text evidence="1 7">Belongs to the peptidase S8 family.</text>
</comment>
<dbReference type="OrthoDB" id="43334at2759"/>
<dbReference type="Gene3D" id="3.40.50.200">
    <property type="entry name" value="Peptidase S8/S53 domain"/>
    <property type="match status" value="1"/>
</dbReference>
<dbReference type="Pfam" id="PF00082">
    <property type="entry name" value="Peptidase_S8"/>
    <property type="match status" value="1"/>
</dbReference>
<evidence type="ECO:0000256" key="4">
    <source>
        <dbReference type="ARBA" id="ARBA00022825"/>
    </source>
</evidence>
<evidence type="ECO:0000256" key="7">
    <source>
        <dbReference type="PROSITE-ProRule" id="PRU01240"/>
    </source>
</evidence>
<reference evidence="9 10" key="1">
    <citation type="submission" date="2016-09" db="EMBL/GenBank/DDBJ databases">
        <title>Extensive genetic diversity and differential bi-allelic expression allows diatom success in the polar Southern Ocean.</title>
        <authorList>
            <consortium name="DOE Joint Genome Institute"/>
            <person name="Mock T."/>
            <person name="Otillar R.P."/>
            <person name="Strauss J."/>
            <person name="Dupont C."/>
            <person name="Frickenhaus S."/>
            <person name="Maumus F."/>
            <person name="Mcmullan M."/>
            <person name="Sanges R."/>
            <person name="Schmutz J."/>
            <person name="Toseland A."/>
            <person name="Valas R."/>
            <person name="Veluchamy A."/>
            <person name="Ward B.J."/>
            <person name="Allen A."/>
            <person name="Barry K."/>
            <person name="Falciatore A."/>
            <person name="Ferrante M."/>
            <person name="Fortunato A.E."/>
            <person name="Gloeckner G."/>
            <person name="Gruber A."/>
            <person name="Hipkin R."/>
            <person name="Janech M."/>
            <person name="Kroth P."/>
            <person name="Leese F."/>
            <person name="Lindquist E."/>
            <person name="Lyon B.R."/>
            <person name="Martin J."/>
            <person name="Mayer C."/>
            <person name="Parker M."/>
            <person name="Quesneville H."/>
            <person name="Raymond J."/>
            <person name="Uhlig C."/>
            <person name="Valentin K.U."/>
            <person name="Worden A.Z."/>
            <person name="Armbrust E.V."/>
            <person name="Bowler C."/>
            <person name="Green B."/>
            <person name="Moulton V."/>
            <person name="Van Oosterhout C."/>
            <person name="Grigoriev I."/>
        </authorList>
    </citation>
    <scope>NUCLEOTIDE SEQUENCE [LARGE SCALE GENOMIC DNA]</scope>
    <source>
        <strain evidence="9 10">CCMP1102</strain>
    </source>
</reference>
<dbReference type="PANTHER" id="PTHR43399">
    <property type="entry name" value="SUBTILISIN-RELATED"/>
    <property type="match status" value="1"/>
</dbReference>
<gene>
    <name evidence="9" type="ORF">FRACYDRAFT_153684</name>
</gene>
<evidence type="ECO:0000256" key="5">
    <source>
        <dbReference type="ARBA" id="ARBA00023529"/>
    </source>
</evidence>
<keyword evidence="3 9" id="KW-0378">Hydrolase</keyword>
<evidence type="ECO:0000256" key="2">
    <source>
        <dbReference type="ARBA" id="ARBA00022670"/>
    </source>
</evidence>
<dbReference type="EMBL" id="KV784353">
    <property type="protein sequence ID" value="OEU22000.1"/>
    <property type="molecule type" value="Genomic_DNA"/>
</dbReference>
<evidence type="ECO:0000259" key="8">
    <source>
        <dbReference type="Pfam" id="PF00082"/>
    </source>
</evidence>
<dbReference type="PROSITE" id="PS51892">
    <property type="entry name" value="SUBTILASE"/>
    <property type="match status" value="1"/>
</dbReference>
<dbReference type="PANTHER" id="PTHR43399:SF4">
    <property type="entry name" value="CELL WALL-ASSOCIATED PROTEASE"/>
    <property type="match status" value="1"/>
</dbReference>
<feature type="non-terminal residue" evidence="9">
    <location>
        <position position="159"/>
    </location>
</feature>
<evidence type="ECO:0000313" key="9">
    <source>
        <dbReference type="EMBL" id="OEU22000.1"/>
    </source>
</evidence>
<feature type="non-terminal residue" evidence="9">
    <location>
        <position position="1"/>
    </location>
</feature>
<dbReference type="InterPro" id="IPR051048">
    <property type="entry name" value="Peptidase_S8/S53_subtilisin"/>
</dbReference>
<proteinExistence type="inferred from homology"/>
<dbReference type="InParanoid" id="A0A1E7FV17"/>
<dbReference type="InterPro" id="IPR000209">
    <property type="entry name" value="Peptidase_S8/S53_dom"/>
</dbReference>
<dbReference type="Proteomes" id="UP000095751">
    <property type="component" value="Unassembled WGS sequence"/>
</dbReference>
<dbReference type="GO" id="GO:0006508">
    <property type="term" value="P:proteolysis"/>
    <property type="evidence" value="ECO:0007669"/>
    <property type="project" value="UniProtKB-KW"/>
</dbReference>